<name>A0A8S1ENA9_9PELO</name>
<accession>A0A8S1ENA9</accession>
<keyword evidence="3" id="KW-1185">Reference proteome</keyword>
<feature type="region of interest" description="Disordered" evidence="1">
    <location>
        <begin position="20"/>
        <end position="54"/>
    </location>
</feature>
<reference evidence="2 3" key="1">
    <citation type="submission" date="2020-04" db="EMBL/GenBank/DDBJ databases">
        <authorList>
            <person name="Laetsch R D."/>
            <person name="Stevens L."/>
            <person name="Kumar S."/>
            <person name="Blaxter L. M."/>
        </authorList>
    </citation>
    <scope>NUCLEOTIDE SEQUENCE [LARGE SCALE GENOMIC DNA]</scope>
</reference>
<feature type="compositionally biased region" description="Polar residues" evidence="1">
    <location>
        <begin position="44"/>
        <end position="54"/>
    </location>
</feature>
<feature type="region of interest" description="Disordered" evidence="1">
    <location>
        <begin position="83"/>
        <end position="130"/>
    </location>
</feature>
<evidence type="ECO:0000313" key="2">
    <source>
        <dbReference type="EMBL" id="CAB3401643.1"/>
    </source>
</evidence>
<proteinExistence type="predicted"/>
<feature type="compositionally biased region" description="Polar residues" evidence="1">
    <location>
        <begin position="83"/>
        <end position="97"/>
    </location>
</feature>
<protein>
    <submittedName>
        <fullName evidence="2">Uncharacterized protein</fullName>
    </submittedName>
</protein>
<comment type="caution">
    <text evidence="2">The sequence shown here is derived from an EMBL/GenBank/DDBJ whole genome shotgun (WGS) entry which is preliminary data.</text>
</comment>
<evidence type="ECO:0000313" key="3">
    <source>
        <dbReference type="Proteomes" id="UP000494206"/>
    </source>
</evidence>
<dbReference type="Proteomes" id="UP000494206">
    <property type="component" value="Unassembled WGS sequence"/>
</dbReference>
<gene>
    <name evidence="2" type="ORF">CBOVIS_LOCUS4363</name>
</gene>
<dbReference type="AlphaFoldDB" id="A0A8S1ENA9"/>
<organism evidence="2 3">
    <name type="scientific">Caenorhabditis bovis</name>
    <dbReference type="NCBI Taxonomy" id="2654633"/>
    <lineage>
        <taxon>Eukaryota</taxon>
        <taxon>Metazoa</taxon>
        <taxon>Ecdysozoa</taxon>
        <taxon>Nematoda</taxon>
        <taxon>Chromadorea</taxon>
        <taxon>Rhabditida</taxon>
        <taxon>Rhabditina</taxon>
        <taxon>Rhabditomorpha</taxon>
        <taxon>Rhabditoidea</taxon>
        <taxon>Rhabditidae</taxon>
        <taxon>Peloderinae</taxon>
        <taxon>Caenorhabditis</taxon>
    </lineage>
</organism>
<dbReference type="OrthoDB" id="5791256at2759"/>
<feature type="compositionally biased region" description="Low complexity" evidence="1">
    <location>
        <begin position="22"/>
        <end position="34"/>
    </location>
</feature>
<evidence type="ECO:0000256" key="1">
    <source>
        <dbReference type="SAM" id="MobiDB-lite"/>
    </source>
</evidence>
<sequence length="247" mass="27277">MSLKNGGHAPHRAIYDAFTIGSTSATNSPTPSTATRDDPFMIRPQTSSSTGTPKTISAWTEASMMQEPMKETVLDNIRLNKSLSSSTPTDFSRQSLIFSPPNCINDDDDRRPSTSWGNGGAPPTKAAGDVSLSRKQITPFLIKASLRLPPVKAEGVQIRLRELPEVIDQLSEQCINKLNYLVDDLDRGAFEEARGSFETMKKMFPVEMNSNWAKGIRLLIVELIPHQKSRRIGSAGSHVRNQSMIYN</sequence>
<dbReference type="EMBL" id="CADEPM010000003">
    <property type="protein sequence ID" value="CAB3401643.1"/>
    <property type="molecule type" value="Genomic_DNA"/>
</dbReference>